<dbReference type="GO" id="GO:0006836">
    <property type="term" value="P:neurotransmitter transport"/>
    <property type="evidence" value="ECO:0007669"/>
    <property type="project" value="UniProtKB-KW"/>
</dbReference>
<keyword evidence="9 13" id="KW-0472">Membrane</keyword>
<reference evidence="16" key="1">
    <citation type="submission" date="2025-08" db="UniProtKB">
        <authorList>
            <consortium name="RefSeq"/>
        </authorList>
    </citation>
    <scope>IDENTIFICATION</scope>
</reference>
<feature type="compositionally biased region" description="Polar residues" evidence="12">
    <location>
        <begin position="1"/>
        <end position="13"/>
    </location>
</feature>
<gene>
    <name evidence="16" type="primary">sv2ba</name>
</gene>
<dbReference type="InterPro" id="IPR020846">
    <property type="entry name" value="MFS_dom"/>
</dbReference>
<dbReference type="PROSITE" id="PS50850">
    <property type="entry name" value="MFS"/>
    <property type="match status" value="1"/>
</dbReference>
<feature type="transmembrane region" description="Helical" evidence="13">
    <location>
        <begin position="579"/>
        <end position="600"/>
    </location>
</feature>
<accession>A0A6J2URH6</accession>
<organism evidence="15 16">
    <name type="scientific">Chanos chanos</name>
    <name type="common">Milkfish</name>
    <name type="synonym">Mugil chanos</name>
    <dbReference type="NCBI Taxonomy" id="29144"/>
    <lineage>
        <taxon>Eukaryota</taxon>
        <taxon>Metazoa</taxon>
        <taxon>Chordata</taxon>
        <taxon>Craniata</taxon>
        <taxon>Vertebrata</taxon>
        <taxon>Euteleostomi</taxon>
        <taxon>Actinopterygii</taxon>
        <taxon>Neopterygii</taxon>
        <taxon>Teleostei</taxon>
        <taxon>Ostariophysi</taxon>
        <taxon>Gonorynchiformes</taxon>
        <taxon>Chanidae</taxon>
        <taxon>Chanos</taxon>
    </lineage>
</organism>
<evidence type="ECO:0000256" key="9">
    <source>
        <dbReference type="ARBA" id="ARBA00023136"/>
    </source>
</evidence>
<dbReference type="InParanoid" id="A0A6J2URH6"/>
<feature type="transmembrane region" description="Helical" evidence="13">
    <location>
        <begin position="662"/>
        <end position="680"/>
    </location>
</feature>
<evidence type="ECO:0000256" key="5">
    <source>
        <dbReference type="ARBA" id="ARBA00022692"/>
    </source>
</evidence>
<dbReference type="NCBIfam" id="TIGR01299">
    <property type="entry name" value="synapt_SV2"/>
    <property type="match status" value="1"/>
</dbReference>
<evidence type="ECO:0000256" key="2">
    <source>
        <dbReference type="ARBA" id="ARBA00008335"/>
    </source>
</evidence>
<evidence type="ECO:0000256" key="1">
    <source>
        <dbReference type="ARBA" id="ARBA00004644"/>
    </source>
</evidence>
<keyword evidence="8" id="KW-0770">Synapse</keyword>
<dbReference type="FunFam" id="1.20.1250.20:FF:000014">
    <property type="entry name" value="synaptic vesicle glycoprotein 2A"/>
    <property type="match status" value="1"/>
</dbReference>
<dbReference type="Proteomes" id="UP000504632">
    <property type="component" value="Chromosome 2"/>
</dbReference>
<evidence type="ECO:0000256" key="10">
    <source>
        <dbReference type="ARBA" id="ARBA00023180"/>
    </source>
</evidence>
<dbReference type="CTD" id="100009626"/>
<feature type="transmembrane region" description="Helical" evidence="13">
    <location>
        <begin position="208"/>
        <end position="231"/>
    </location>
</feature>
<keyword evidence="11" id="KW-0968">Cytoplasmic vesicle</keyword>
<dbReference type="InterPro" id="IPR055415">
    <property type="entry name" value="LD_SV2"/>
</dbReference>
<dbReference type="FunFam" id="2.160.20.80:FF:000001">
    <property type="entry name" value="Synaptic vesicle glycoprotein 2A"/>
    <property type="match status" value="1"/>
</dbReference>
<feature type="region of interest" description="Disordered" evidence="12">
    <location>
        <begin position="1"/>
        <end position="69"/>
    </location>
</feature>
<feature type="transmembrane region" description="Helical" evidence="13">
    <location>
        <begin position="606"/>
        <end position="626"/>
    </location>
</feature>
<dbReference type="InterPro" id="IPR005828">
    <property type="entry name" value="MFS_sugar_transport-like"/>
</dbReference>
<feature type="domain" description="Major facilitator superfamily (MFS) profile" evidence="14">
    <location>
        <begin position="118"/>
        <end position="686"/>
    </location>
</feature>
<dbReference type="GO" id="GO:0030672">
    <property type="term" value="C:synaptic vesicle membrane"/>
    <property type="evidence" value="ECO:0007669"/>
    <property type="project" value="UniProtKB-SubCell"/>
</dbReference>
<evidence type="ECO:0000256" key="11">
    <source>
        <dbReference type="ARBA" id="ARBA00023329"/>
    </source>
</evidence>
<dbReference type="SUPFAM" id="SSF141571">
    <property type="entry name" value="Pentapeptide repeat-like"/>
    <property type="match status" value="1"/>
</dbReference>
<evidence type="ECO:0000259" key="14">
    <source>
        <dbReference type="PROSITE" id="PS50850"/>
    </source>
</evidence>
<dbReference type="GO" id="GO:0022857">
    <property type="term" value="F:transmembrane transporter activity"/>
    <property type="evidence" value="ECO:0007669"/>
    <property type="project" value="InterPro"/>
</dbReference>
<evidence type="ECO:0000256" key="13">
    <source>
        <dbReference type="SAM" id="Phobius"/>
    </source>
</evidence>
<evidence type="ECO:0000313" key="15">
    <source>
        <dbReference type="Proteomes" id="UP000504632"/>
    </source>
</evidence>
<dbReference type="Pfam" id="PF07690">
    <property type="entry name" value="MFS_1"/>
    <property type="match status" value="1"/>
</dbReference>
<feature type="transmembrane region" description="Helical" evidence="13">
    <location>
        <begin position="152"/>
        <end position="172"/>
    </location>
</feature>
<sequence>MDDPYQNNVSQGTEIVGETYPTYGEGGQDGYSYQTDYPPQEEDAASDDTEGHDEDDQMYEGEYQGIPHPDEIKAAQRAARLEARRKARAAAEEEEEQLPEQYESIMEDCGHGRFQWTLFTVLGLALLADGVECFVVSFALPSAEKDMCLSNASRGLLGLIVYVGMMTGSFVWGGLADKLGRRQCLLYALAINCVFSFLSSFAQGYGFFLFFRLCSGIGIGGSVPIVYTYYAEFLQMDKRGEHLSWLCLFWMLGGLYASFTAWGIIPHYGWGFSMGTEFQFHSWRVFVLVCFLPSVVALAGLVFMPESPRFLLETARHDEAWMILRQVHDTNWKAKGEPERVFTVSQIKTPHTQDDEFIEIQSETGTAFQRFMVRQMTLVKQVMKNVLSLAAPELRLHGLFITIVWFTMAFSYYGLSVWFPDQVKYLQFEEYESKVKLFHRERVERFHFNFTLENQIHKEGEYIHDRFVEIEMKSVKFEDSLFENCYFEDIRSTETFFKNCTIKNTVFYNTDLWEEKFIDCRMENTTFLHPKKGCHLNYEEENDIVIYLVSFLGSLSVLPGNIIAGLLMDKIGRIKIIGGSMLVSAGCTFFLFLCFSQGAVITFQCLYFMACASAWNGIEVITVEIYPTSKRATAFGVLNGICKLAAIISSIIFGSFIGITKIIPIFLSFTSLVCGGLLSVKLPETREVILQ</sequence>
<feature type="transmembrane region" description="Helical" evidence="13">
    <location>
        <begin position="394"/>
        <end position="415"/>
    </location>
</feature>
<dbReference type="SUPFAM" id="SSF103473">
    <property type="entry name" value="MFS general substrate transporter"/>
    <property type="match status" value="2"/>
</dbReference>
<proteinExistence type="inferred from homology"/>
<dbReference type="InterPro" id="IPR036259">
    <property type="entry name" value="MFS_trans_sf"/>
</dbReference>
<keyword evidence="3" id="KW-0813">Transport</keyword>
<feature type="transmembrane region" description="Helical" evidence="13">
    <location>
        <begin position="544"/>
        <end position="567"/>
    </location>
</feature>
<evidence type="ECO:0000256" key="8">
    <source>
        <dbReference type="ARBA" id="ARBA00023018"/>
    </source>
</evidence>
<feature type="transmembrane region" description="Helical" evidence="13">
    <location>
        <begin position="243"/>
        <end position="265"/>
    </location>
</feature>
<keyword evidence="6" id="KW-0532">Neurotransmitter transport</keyword>
<evidence type="ECO:0000313" key="16">
    <source>
        <dbReference type="RefSeq" id="XP_030621676.1"/>
    </source>
</evidence>
<feature type="transmembrane region" description="Helical" evidence="13">
    <location>
        <begin position="116"/>
        <end position="140"/>
    </location>
</feature>
<dbReference type="PANTHER" id="PTHR23511:SF39">
    <property type="entry name" value="SYNAPTIC VESICLE GLYCOPROTEIN 2B"/>
    <property type="match status" value="1"/>
</dbReference>
<evidence type="ECO:0000256" key="4">
    <source>
        <dbReference type="ARBA" id="ARBA00022553"/>
    </source>
</evidence>
<protein>
    <submittedName>
        <fullName evidence="16">Synaptic vesicle glycoprotein 2Ba</fullName>
    </submittedName>
</protein>
<evidence type="ECO:0000256" key="7">
    <source>
        <dbReference type="ARBA" id="ARBA00022989"/>
    </source>
</evidence>
<feature type="transmembrane region" description="Helical" evidence="13">
    <location>
        <begin position="633"/>
        <end position="656"/>
    </location>
</feature>
<dbReference type="Pfam" id="PF00083">
    <property type="entry name" value="Sugar_tr"/>
    <property type="match status" value="1"/>
</dbReference>
<keyword evidence="15" id="KW-1185">Reference proteome</keyword>
<feature type="transmembrane region" description="Helical" evidence="13">
    <location>
        <begin position="285"/>
        <end position="304"/>
    </location>
</feature>
<keyword evidence="5 13" id="KW-0812">Transmembrane</keyword>
<keyword evidence="7 13" id="KW-1133">Transmembrane helix</keyword>
<dbReference type="AlphaFoldDB" id="A0A6J2URH6"/>
<comment type="similarity">
    <text evidence="2">Belongs to the major facilitator superfamily.</text>
</comment>
<dbReference type="FunFam" id="1.20.1250.20:FF:000009">
    <property type="entry name" value="Synaptic vesicle glycoprotein 2A"/>
    <property type="match status" value="1"/>
</dbReference>
<dbReference type="Gene3D" id="2.160.20.80">
    <property type="entry name" value="E3 ubiquitin-protein ligase SopA"/>
    <property type="match status" value="1"/>
</dbReference>
<dbReference type="InterPro" id="IPR022308">
    <property type="entry name" value="SV2"/>
</dbReference>
<dbReference type="Gene3D" id="1.20.1250.20">
    <property type="entry name" value="MFS general substrate transporter like domains"/>
    <property type="match status" value="2"/>
</dbReference>
<dbReference type="GO" id="GO:0007268">
    <property type="term" value="P:chemical synaptic transmission"/>
    <property type="evidence" value="ECO:0007669"/>
    <property type="project" value="InterPro"/>
</dbReference>
<dbReference type="InterPro" id="IPR011701">
    <property type="entry name" value="MFS"/>
</dbReference>
<keyword evidence="4" id="KW-0597">Phosphoprotein</keyword>
<name>A0A6J2URH6_CHACN</name>
<dbReference type="PANTHER" id="PTHR23511">
    <property type="entry name" value="SYNAPTIC VESICLE GLYCOPROTEIN 2"/>
    <property type="match status" value="1"/>
</dbReference>
<dbReference type="GO" id="GO:0043005">
    <property type="term" value="C:neuron projection"/>
    <property type="evidence" value="ECO:0007669"/>
    <property type="project" value="TreeGrafter"/>
</dbReference>
<dbReference type="RefSeq" id="XP_030621676.1">
    <property type="nucleotide sequence ID" value="XM_030765816.1"/>
</dbReference>
<dbReference type="OrthoDB" id="433512at2759"/>
<feature type="compositionally biased region" description="Acidic residues" evidence="12">
    <location>
        <begin position="39"/>
        <end position="59"/>
    </location>
</feature>
<evidence type="ECO:0000256" key="6">
    <source>
        <dbReference type="ARBA" id="ARBA00022775"/>
    </source>
</evidence>
<feature type="transmembrane region" description="Helical" evidence="13">
    <location>
        <begin position="184"/>
        <end position="202"/>
    </location>
</feature>
<evidence type="ECO:0000256" key="3">
    <source>
        <dbReference type="ARBA" id="ARBA00022448"/>
    </source>
</evidence>
<dbReference type="Pfam" id="PF23894">
    <property type="entry name" value="LD_SV2"/>
    <property type="match status" value="1"/>
</dbReference>
<dbReference type="GeneID" id="115805278"/>
<comment type="subcellular location">
    <subcellularLocation>
        <location evidence="1">Cytoplasmic vesicle</location>
        <location evidence="1">Secretory vesicle</location>
        <location evidence="1">Synaptic vesicle membrane</location>
        <topology evidence="1">Multi-pass membrane protein</topology>
    </subcellularLocation>
</comment>
<evidence type="ECO:0000256" key="12">
    <source>
        <dbReference type="SAM" id="MobiDB-lite"/>
    </source>
</evidence>
<keyword evidence="10" id="KW-0325">Glycoprotein</keyword>